<accession>A0A833GXX4</accession>
<dbReference type="PANTHER" id="PTHR12992">
    <property type="entry name" value="NUDIX HYDROLASE"/>
    <property type="match status" value="1"/>
</dbReference>
<dbReference type="Gene3D" id="3.90.79.10">
    <property type="entry name" value="Nucleoside Triphosphate Pyrophosphohydrolase"/>
    <property type="match status" value="1"/>
</dbReference>
<dbReference type="AlphaFoldDB" id="A0A833GXX4"/>
<dbReference type="InterPro" id="IPR000086">
    <property type="entry name" value="NUDIX_hydrolase_dom"/>
</dbReference>
<dbReference type="SUPFAM" id="SSF55811">
    <property type="entry name" value="Nudix"/>
    <property type="match status" value="1"/>
</dbReference>
<dbReference type="GO" id="GO:0010945">
    <property type="term" value="F:coenzyme A diphosphatase activity"/>
    <property type="evidence" value="ECO:0007669"/>
    <property type="project" value="InterPro"/>
</dbReference>
<proteinExistence type="predicted"/>
<sequence length="219" mass="25230">MNRDEFDRFTHTLPESPGIYGREDFFNSAILVPVVFIDGDGHLLFQKRAKAIRQGSEICFPGGRYDPHLDTGFADTALRETEEELGLSRDRIRLTGRLDTVVTPRAVIVETFVGILDINGTDELRPDPREVEEVFTIPISWFRATEPEIYHNRIEIQPSYVDADGREHILLPVDRLGLPARYKERRSEWQHKVAVFRHERCVIWGLTAAIILSMTRRMG</sequence>
<feature type="domain" description="Nudix hydrolase" evidence="7">
    <location>
        <begin position="21"/>
        <end position="161"/>
    </location>
</feature>
<dbReference type="PROSITE" id="PS51462">
    <property type="entry name" value="NUDIX"/>
    <property type="match status" value="1"/>
</dbReference>
<evidence type="ECO:0000256" key="2">
    <source>
        <dbReference type="ARBA" id="ARBA00001946"/>
    </source>
</evidence>
<comment type="caution">
    <text evidence="8">The sequence shown here is derived from an EMBL/GenBank/DDBJ whole genome shotgun (WGS) entry which is preliminary data.</text>
</comment>
<comment type="cofactor">
    <cofactor evidence="1">
        <name>Mn(2+)</name>
        <dbReference type="ChEBI" id="CHEBI:29035"/>
    </cofactor>
</comment>
<evidence type="ECO:0000259" key="7">
    <source>
        <dbReference type="PROSITE" id="PS51462"/>
    </source>
</evidence>
<dbReference type="InterPro" id="IPR015797">
    <property type="entry name" value="NUDIX_hydrolase-like_dom_sf"/>
</dbReference>
<dbReference type="EMBL" id="WBUI01000051">
    <property type="protein sequence ID" value="KAB2928410.1"/>
    <property type="molecule type" value="Genomic_DNA"/>
</dbReference>
<comment type="cofactor">
    <cofactor evidence="2">
        <name>Mg(2+)</name>
        <dbReference type="ChEBI" id="CHEBI:18420"/>
    </cofactor>
</comment>
<dbReference type="PANTHER" id="PTHR12992:SF11">
    <property type="entry name" value="MITOCHONDRIAL COENZYME A DIPHOSPHATASE NUDT8"/>
    <property type="match status" value="1"/>
</dbReference>
<evidence type="ECO:0000256" key="6">
    <source>
        <dbReference type="ARBA" id="ARBA00023211"/>
    </source>
</evidence>
<keyword evidence="4" id="KW-0378">Hydrolase</keyword>
<reference evidence="8 9" key="1">
    <citation type="submission" date="2019-10" db="EMBL/GenBank/DDBJ databases">
        <title>Extracellular Electron Transfer in a Candidatus Methanoperedens spp. Enrichment Culture.</title>
        <authorList>
            <person name="Berger S."/>
            <person name="Rangel Shaw D."/>
            <person name="Berben T."/>
            <person name="In 'T Zandt M."/>
            <person name="Frank J."/>
            <person name="Reimann J."/>
            <person name="Jetten M.S.M."/>
            <person name="Welte C.U."/>
        </authorList>
    </citation>
    <scope>NUCLEOTIDE SEQUENCE [LARGE SCALE GENOMIC DNA]</scope>
    <source>
        <strain evidence="8">SB12</strain>
    </source>
</reference>
<keyword evidence="6" id="KW-0464">Manganese</keyword>
<dbReference type="Pfam" id="PF00293">
    <property type="entry name" value="NUDIX"/>
    <property type="match status" value="1"/>
</dbReference>
<dbReference type="GO" id="GO:0046872">
    <property type="term" value="F:metal ion binding"/>
    <property type="evidence" value="ECO:0007669"/>
    <property type="project" value="UniProtKB-KW"/>
</dbReference>
<evidence type="ECO:0000256" key="5">
    <source>
        <dbReference type="ARBA" id="ARBA00022842"/>
    </source>
</evidence>
<keyword evidence="5" id="KW-0460">Magnesium</keyword>
<evidence type="ECO:0000313" key="8">
    <source>
        <dbReference type="EMBL" id="KAB2928410.1"/>
    </source>
</evidence>
<dbReference type="Proteomes" id="UP000460298">
    <property type="component" value="Unassembled WGS sequence"/>
</dbReference>
<evidence type="ECO:0000313" key="9">
    <source>
        <dbReference type="Proteomes" id="UP000460298"/>
    </source>
</evidence>
<protein>
    <submittedName>
        <fullName evidence="8">CoA pyrophosphatase</fullName>
    </submittedName>
</protein>
<evidence type="ECO:0000256" key="1">
    <source>
        <dbReference type="ARBA" id="ARBA00001936"/>
    </source>
</evidence>
<evidence type="ECO:0000256" key="4">
    <source>
        <dbReference type="ARBA" id="ARBA00022801"/>
    </source>
</evidence>
<keyword evidence="3" id="KW-0479">Metal-binding</keyword>
<dbReference type="InterPro" id="IPR045121">
    <property type="entry name" value="CoAse"/>
</dbReference>
<dbReference type="CDD" id="cd03426">
    <property type="entry name" value="NUDIX_CoAse_Nudt7"/>
    <property type="match status" value="1"/>
</dbReference>
<name>A0A833GXX4_9LEPT</name>
<gene>
    <name evidence="8" type="ORF">F9K24_21985</name>
</gene>
<organism evidence="8 9">
    <name type="scientific">Leptonema illini</name>
    <dbReference type="NCBI Taxonomy" id="183"/>
    <lineage>
        <taxon>Bacteria</taxon>
        <taxon>Pseudomonadati</taxon>
        <taxon>Spirochaetota</taxon>
        <taxon>Spirochaetia</taxon>
        <taxon>Leptospirales</taxon>
        <taxon>Leptospiraceae</taxon>
        <taxon>Leptonema</taxon>
    </lineage>
</organism>
<evidence type="ECO:0000256" key="3">
    <source>
        <dbReference type="ARBA" id="ARBA00022723"/>
    </source>
</evidence>